<proteinExistence type="predicted"/>
<evidence type="ECO:0000256" key="4">
    <source>
        <dbReference type="ARBA" id="ARBA00023004"/>
    </source>
</evidence>
<dbReference type="GO" id="GO:0046872">
    <property type="term" value="F:metal ion binding"/>
    <property type="evidence" value="ECO:0007669"/>
    <property type="project" value="UniProtKB-KW"/>
</dbReference>
<dbReference type="GO" id="GO:0051539">
    <property type="term" value="F:4 iron, 4 sulfur cluster binding"/>
    <property type="evidence" value="ECO:0007669"/>
    <property type="project" value="UniProtKB-KW"/>
</dbReference>
<dbReference type="GO" id="GO:0016491">
    <property type="term" value="F:oxidoreductase activity"/>
    <property type="evidence" value="ECO:0007669"/>
    <property type="project" value="UniProtKB-KW"/>
</dbReference>
<keyword evidence="4" id="KW-0408">Iron</keyword>
<evidence type="ECO:0000256" key="2">
    <source>
        <dbReference type="ARBA" id="ARBA00022723"/>
    </source>
</evidence>
<reference evidence="7" key="1">
    <citation type="submission" date="2016-10" db="EMBL/GenBank/DDBJ databases">
        <authorList>
            <person name="Varghese N."/>
            <person name="Submissions S."/>
        </authorList>
    </citation>
    <scope>NUCLEOTIDE SEQUENCE [LARGE SCALE GENOMIC DNA]</scope>
    <source>
        <strain evidence="7">IBRC-M 10761</strain>
    </source>
</reference>
<keyword evidence="3" id="KW-0560">Oxidoreductase</keyword>
<gene>
    <name evidence="6" type="ORF">SAMN05192553_101168</name>
</gene>
<dbReference type="InterPro" id="IPR036188">
    <property type="entry name" value="FAD/NAD-bd_sf"/>
</dbReference>
<keyword evidence="7" id="KW-1185">Reference proteome</keyword>
<dbReference type="OrthoDB" id="668499at2"/>
<sequence length="544" mass="61731">MKTALNSAFGKIPQSVLLVFVLGWACHHPEQLIESEVCIYGNSSASILAAVQLKKRGREVVIVSPDTYIGGMTIEGLGGSDINNHSGFKNDSVIGGLTLEFYKDVARHYGVTNFDSARAQARTWRFEPHVAKGIFDRWLAELEIPVYTESRLRLAFDAVTKEGEKIVSIETRNGKTFRASLFIDASYEGDLLHYAGISTIVGREPNSRYGETKNGIRESNTYRNFEVAVDPYVEPGNPQSGLIHTIQDEALGQPGAGDGRIQAYCFRACLTKDPSNRVPFAKPENYQRDWYEIYLRYLDAGGSLYKPSYSIPGNKTDLGAWHDLSHNLYGMNHAYPEGDYEQRAEIYQYHLDFTRGLFWFLANDPEVPKNVRQEWRQWGTTKDEFTDNQGWPRMLYIRDGRRMQSDYVITEHHTRKDTSIRIEDPVAIAFWPPDVHHVRRIVREGKAYNEGFVFGGDNWKPFPIPYSSLVPRESECNNLLTPTCLSASHIAYGAIRLEWTFMLLGEAAGIAADLCLETNTSVQQLPYSELKERLEANRTVITLR</sequence>
<protein>
    <submittedName>
        <fullName evidence="6">FAD dependent oxidoreductase</fullName>
    </submittedName>
</protein>
<dbReference type="SUPFAM" id="SSF51905">
    <property type="entry name" value="FAD/NAD(P)-binding domain"/>
    <property type="match status" value="1"/>
</dbReference>
<evidence type="ECO:0000256" key="5">
    <source>
        <dbReference type="ARBA" id="ARBA00023014"/>
    </source>
</evidence>
<evidence type="ECO:0000313" key="6">
    <source>
        <dbReference type="EMBL" id="SEI76310.1"/>
    </source>
</evidence>
<keyword evidence="2" id="KW-0479">Metal-binding</keyword>
<dbReference type="PANTHER" id="PTHR43498">
    <property type="entry name" value="FERREDOXIN:COB-COM HETERODISULFIDE REDUCTASE SUBUNIT A"/>
    <property type="match status" value="1"/>
</dbReference>
<dbReference type="Pfam" id="PF12831">
    <property type="entry name" value="FAD_oxidored"/>
    <property type="match status" value="1"/>
</dbReference>
<organism evidence="6 7">
    <name type="scientific">Cyclobacterium xiamenense</name>
    <dbReference type="NCBI Taxonomy" id="1297121"/>
    <lineage>
        <taxon>Bacteria</taxon>
        <taxon>Pseudomonadati</taxon>
        <taxon>Bacteroidota</taxon>
        <taxon>Cytophagia</taxon>
        <taxon>Cytophagales</taxon>
        <taxon>Cyclobacteriaceae</taxon>
        <taxon>Cyclobacterium</taxon>
    </lineage>
</organism>
<dbReference type="STRING" id="1416801.SAMN05192553_101168"/>
<dbReference type="PANTHER" id="PTHR43498:SF1">
    <property type="entry name" value="COB--COM HETERODISULFIDE REDUCTASE IRON-SULFUR SUBUNIT A"/>
    <property type="match status" value="1"/>
</dbReference>
<dbReference type="InterPro" id="IPR039650">
    <property type="entry name" value="HdrA-like"/>
</dbReference>
<dbReference type="AlphaFoldDB" id="A0A1H6TJ79"/>
<name>A0A1H6TJ79_9BACT</name>
<keyword evidence="5" id="KW-0411">Iron-sulfur</keyword>
<accession>A0A1H6TJ79</accession>
<keyword evidence="1" id="KW-0004">4Fe-4S</keyword>
<evidence type="ECO:0000256" key="1">
    <source>
        <dbReference type="ARBA" id="ARBA00022485"/>
    </source>
</evidence>
<dbReference type="Proteomes" id="UP000199403">
    <property type="component" value="Unassembled WGS sequence"/>
</dbReference>
<dbReference type="EMBL" id="FNZH01000001">
    <property type="protein sequence ID" value="SEI76310.1"/>
    <property type="molecule type" value="Genomic_DNA"/>
</dbReference>
<evidence type="ECO:0000256" key="3">
    <source>
        <dbReference type="ARBA" id="ARBA00023002"/>
    </source>
</evidence>
<evidence type="ECO:0000313" key="7">
    <source>
        <dbReference type="Proteomes" id="UP000199403"/>
    </source>
</evidence>
<dbReference type="RefSeq" id="WP_092168161.1">
    <property type="nucleotide sequence ID" value="NZ_FNZH01000001.1"/>
</dbReference>